<dbReference type="AlphaFoldDB" id="A0A4Q7DGD9"/>
<evidence type="ECO:0000313" key="3">
    <source>
        <dbReference type="EMBL" id="RZI45119.1"/>
    </source>
</evidence>
<evidence type="ECO:0000256" key="1">
    <source>
        <dbReference type="SAM" id="MobiDB-lite"/>
    </source>
</evidence>
<dbReference type="OrthoDB" id="9135114at2"/>
<dbReference type="Proteomes" id="UP000293550">
    <property type="component" value="Unassembled WGS sequence"/>
</dbReference>
<name>A0A4Q7DGD9_9PROT</name>
<dbReference type="RefSeq" id="WP_130154648.1">
    <property type="nucleotide sequence ID" value="NZ_SCFB01000026.1"/>
</dbReference>
<dbReference type="EMBL" id="SCFB01000026">
    <property type="protein sequence ID" value="RZI45119.1"/>
    <property type="molecule type" value="Genomic_DNA"/>
</dbReference>
<gene>
    <name evidence="3" type="ORF">EQU50_08265</name>
</gene>
<comment type="caution">
    <text evidence="3">The sequence shown here is derived from an EMBL/GenBank/DDBJ whole genome shotgun (WGS) entry which is preliminary data.</text>
</comment>
<evidence type="ECO:0000313" key="4">
    <source>
        <dbReference type="Proteomes" id="UP000293550"/>
    </source>
</evidence>
<proteinExistence type="predicted"/>
<accession>A0A4Q7DGD9</accession>
<evidence type="ECO:0000259" key="2">
    <source>
        <dbReference type="Pfam" id="PF18932"/>
    </source>
</evidence>
<organism evidence="3 4">
    <name type="scientific">Candidatus Finniella inopinata</name>
    <dbReference type="NCBI Taxonomy" id="1696036"/>
    <lineage>
        <taxon>Bacteria</taxon>
        <taxon>Pseudomonadati</taxon>
        <taxon>Pseudomonadota</taxon>
        <taxon>Alphaproteobacteria</taxon>
        <taxon>Holosporales</taxon>
        <taxon>Candidatus Paracaedibacteraceae</taxon>
        <taxon>Candidatus Finniella</taxon>
    </lineage>
</organism>
<protein>
    <recommendedName>
        <fullName evidence="2">DUF5681 domain-containing protein</fullName>
    </recommendedName>
</protein>
<feature type="domain" description="DUF5681" evidence="2">
    <location>
        <begin position="5"/>
        <end position="73"/>
    </location>
</feature>
<sequence length="120" mass="13591">MPYNSTSWKQGQSGNLTGRPKGTKNSRRKEQNLTILLDAVDKNWPEIVDDLSTLAKQGDFNVRKLLSEYVLPKQKASGYESDDDDDLDLDGLDTPEKRRQAHAIILEAQLKIHELCLTTH</sequence>
<feature type="compositionally biased region" description="Polar residues" evidence="1">
    <location>
        <begin position="1"/>
        <end position="16"/>
    </location>
</feature>
<reference evidence="3 4" key="1">
    <citation type="submission" date="2018-10" db="EMBL/GenBank/DDBJ databases">
        <title>An updated phylogeny of the Alphaproteobacteria reveals that the parasitic Rickettsiales and Holosporales have independent origins.</title>
        <authorList>
            <person name="Munoz-Gomez S.A."/>
            <person name="Hess S."/>
            <person name="Burger G."/>
            <person name="Lang B.F."/>
            <person name="Susko E."/>
            <person name="Slamovits C.H."/>
            <person name="Roger A.J."/>
        </authorList>
    </citation>
    <scope>NUCLEOTIDE SEQUENCE [LARGE SCALE GENOMIC DNA]</scope>
    <source>
        <strain evidence="3">HOLO01</strain>
    </source>
</reference>
<keyword evidence="4" id="KW-1185">Reference proteome</keyword>
<dbReference type="Pfam" id="PF18932">
    <property type="entry name" value="DUF5681"/>
    <property type="match status" value="1"/>
</dbReference>
<feature type="region of interest" description="Disordered" evidence="1">
    <location>
        <begin position="1"/>
        <end position="30"/>
    </location>
</feature>
<dbReference type="InterPro" id="IPR043736">
    <property type="entry name" value="DUF5681"/>
</dbReference>